<evidence type="ECO:0000313" key="10">
    <source>
        <dbReference type="Proteomes" id="UP000183918"/>
    </source>
</evidence>
<dbReference type="Proteomes" id="UP000183918">
    <property type="component" value="Unassembled WGS sequence"/>
</dbReference>
<feature type="transmembrane region" description="Helical" evidence="7">
    <location>
        <begin position="512"/>
        <end position="532"/>
    </location>
</feature>
<sequence length="597" mass="64775">MKGVSEYSDEKIMNSIVILLIAGVCLLLGYVCYGGFLAKKWGIDPQAKTPALKLEDDADYVPSSKFTVFSHQFSSIAGAGPVQGPILAAAFGWVPVLLWLLIGGIFFGAVQDFGALYASVKNDGKSIGLIIEKYIGKTGRRLFLLFCWLFTLLVIAAFTSMVAGTFNAVPSKDPAVLKKGFGAASAASISILFVFVAMFMAFAEKFIKSHVSKNTELIKFIVAAVVLVVTFAIGMKLPIYMVGKHWNLIILAYLFLASILPMWLLMQPRDYLTTILLVLMILGSVVGVLFVHPSMNLNAFNGFSIKGANGEISYLFPTLFVTIACGAVSGFHSLVSSGTSSKTISNEKDMKFVGYGAMVLETLLGVISLIVVGALSKGHAVPSGLTPFQIFSLGVGTFITKLGLPKIYVTVFMTMCLSSLALTSLDSVARIGRMSFQELFIDDTTDRSQMPFWQKLFTNQYFATIVTLIPGYLLCLGGYQNIWPLFGAANQMLAALVLIGIAVFLKATKRKGVMLYAPMFFMLCVTFTAIILNVQKNLTLLLSHKGIFLVNGLQLIVAVFLIVLGVMVTITCIKKLFGKTESVEEEDSVNNYVNSAN</sequence>
<feature type="transmembrane region" description="Helical" evidence="7">
    <location>
        <begin position="461"/>
        <end position="479"/>
    </location>
</feature>
<feature type="transmembrane region" description="Helical" evidence="7">
    <location>
        <begin position="183"/>
        <end position="203"/>
    </location>
</feature>
<evidence type="ECO:0000256" key="3">
    <source>
        <dbReference type="ARBA" id="ARBA00022475"/>
    </source>
</evidence>
<accession>A0A1H3LJ76</accession>
<gene>
    <name evidence="9" type="ORF">SAMN02910414_02029</name>
</gene>
<feature type="transmembrane region" description="Helical" evidence="7">
    <location>
        <begin position="552"/>
        <end position="573"/>
    </location>
</feature>
<feature type="domain" description="CstA N-terminal" evidence="8">
    <location>
        <begin position="14"/>
        <end position="379"/>
    </location>
</feature>
<comment type="similarity">
    <text evidence="2">Belongs to the peptide transporter carbon starvation (CstA) (TC 2.A.114) family.</text>
</comment>
<keyword evidence="6 7" id="KW-0472">Membrane</keyword>
<dbReference type="GO" id="GO:0005886">
    <property type="term" value="C:plasma membrane"/>
    <property type="evidence" value="ECO:0007669"/>
    <property type="project" value="UniProtKB-SubCell"/>
</dbReference>
<proteinExistence type="inferred from homology"/>
<protein>
    <submittedName>
        <fullName evidence="9">Carbon starvation protein</fullName>
    </submittedName>
</protein>
<comment type="subcellular location">
    <subcellularLocation>
        <location evidence="1">Cell membrane</location>
        <topology evidence="1">Multi-pass membrane protein</topology>
    </subcellularLocation>
</comment>
<dbReference type="InterPro" id="IPR003706">
    <property type="entry name" value="CstA_N"/>
</dbReference>
<name>A0A1H3LJ76_9FIRM</name>
<feature type="transmembrane region" description="Helical" evidence="7">
    <location>
        <begin position="215"/>
        <end position="234"/>
    </location>
</feature>
<keyword evidence="10" id="KW-1185">Reference proteome</keyword>
<feature type="transmembrane region" description="Helical" evidence="7">
    <location>
        <begin position="271"/>
        <end position="292"/>
    </location>
</feature>
<feature type="transmembrane region" description="Helical" evidence="7">
    <location>
        <begin position="246"/>
        <end position="264"/>
    </location>
</feature>
<evidence type="ECO:0000256" key="4">
    <source>
        <dbReference type="ARBA" id="ARBA00022692"/>
    </source>
</evidence>
<feature type="transmembrane region" description="Helical" evidence="7">
    <location>
        <begin position="485"/>
        <end position="505"/>
    </location>
</feature>
<dbReference type="PANTHER" id="PTHR30252">
    <property type="entry name" value="INNER MEMBRANE PEPTIDE TRANSPORTER"/>
    <property type="match status" value="1"/>
</dbReference>
<dbReference type="PANTHER" id="PTHR30252:SF0">
    <property type="entry name" value="PEPTIDE TRANSPORTER CSTA"/>
    <property type="match status" value="1"/>
</dbReference>
<reference evidence="9 10" key="1">
    <citation type="submission" date="2016-10" db="EMBL/GenBank/DDBJ databases">
        <authorList>
            <person name="de Groot N.N."/>
        </authorList>
    </citation>
    <scope>NUCLEOTIDE SEQUENCE [LARGE SCALE GENOMIC DNA]</scope>
    <source>
        <strain evidence="9 10">DSM 14045</strain>
    </source>
</reference>
<keyword evidence="4 7" id="KW-0812">Transmembrane</keyword>
<feature type="transmembrane region" description="Helical" evidence="7">
    <location>
        <begin position="96"/>
        <end position="120"/>
    </location>
</feature>
<keyword evidence="3" id="KW-1003">Cell membrane</keyword>
<evidence type="ECO:0000256" key="2">
    <source>
        <dbReference type="ARBA" id="ARBA00007755"/>
    </source>
</evidence>
<feature type="domain" description="CstA N-terminal" evidence="8">
    <location>
        <begin position="384"/>
        <end position="529"/>
    </location>
</feature>
<dbReference type="GO" id="GO:0009267">
    <property type="term" value="P:cellular response to starvation"/>
    <property type="evidence" value="ECO:0007669"/>
    <property type="project" value="InterPro"/>
</dbReference>
<evidence type="ECO:0000256" key="1">
    <source>
        <dbReference type="ARBA" id="ARBA00004651"/>
    </source>
</evidence>
<keyword evidence="5 7" id="KW-1133">Transmembrane helix</keyword>
<organism evidence="9 10">
    <name type="scientific">Lachnobacterium bovis DSM 14045</name>
    <dbReference type="NCBI Taxonomy" id="1122142"/>
    <lineage>
        <taxon>Bacteria</taxon>
        <taxon>Bacillati</taxon>
        <taxon>Bacillota</taxon>
        <taxon>Clostridia</taxon>
        <taxon>Lachnospirales</taxon>
        <taxon>Lachnospiraceae</taxon>
        <taxon>Lachnobacterium</taxon>
    </lineage>
</organism>
<dbReference type="AlphaFoldDB" id="A0A1H3LJ76"/>
<evidence type="ECO:0000259" key="8">
    <source>
        <dbReference type="Pfam" id="PF02554"/>
    </source>
</evidence>
<dbReference type="EMBL" id="FNPG01000026">
    <property type="protein sequence ID" value="SDY64350.1"/>
    <property type="molecule type" value="Genomic_DNA"/>
</dbReference>
<evidence type="ECO:0000256" key="7">
    <source>
        <dbReference type="SAM" id="Phobius"/>
    </source>
</evidence>
<evidence type="ECO:0000256" key="5">
    <source>
        <dbReference type="ARBA" id="ARBA00022989"/>
    </source>
</evidence>
<feature type="transmembrane region" description="Helical" evidence="7">
    <location>
        <begin position="312"/>
        <end position="331"/>
    </location>
</feature>
<feature type="transmembrane region" description="Helical" evidence="7">
    <location>
        <begin position="141"/>
        <end position="163"/>
    </location>
</feature>
<evidence type="ECO:0000313" key="9">
    <source>
        <dbReference type="EMBL" id="SDY64350.1"/>
    </source>
</evidence>
<evidence type="ECO:0000256" key="6">
    <source>
        <dbReference type="ARBA" id="ARBA00023136"/>
    </source>
</evidence>
<dbReference type="Pfam" id="PF02554">
    <property type="entry name" value="CstA"/>
    <property type="match status" value="2"/>
</dbReference>
<feature type="transmembrane region" description="Helical" evidence="7">
    <location>
        <begin position="12"/>
        <end position="36"/>
    </location>
</feature>
<feature type="transmembrane region" description="Helical" evidence="7">
    <location>
        <begin position="352"/>
        <end position="375"/>
    </location>
</feature>
<dbReference type="InterPro" id="IPR051605">
    <property type="entry name" value="CstA"/>
</dbReference>